<dbReference type="GO" id="GO:0006633">
    <property type="term" value="P:fatty acid biosynthetic process"/>
    <property type="evidence" value="ECO:0007669"/>
    <property type="project" value="InterPro"/>
</dbReference>
<keyword evidence="1" id="KW-0808">Transferase</keyword>
<gene>
    <name evidence="5" type="ORF">A8E72_35790</name>
    <name evidence="4" type="ORF">A8E72_36375</name>
</gene>
<dbReference type="GO" id="GO:0004315">
    <property type="term" value="F:3-oxoacyl-[acyl-carrier-protein] synthase activity"/>
    <property type="evidence" value="ECO:0007669"/>
    <property type="project" value="InterPro"/>
</dbReference>
<dbReference type="SUPFAM" id="SSF53901">
    <property type="entry name" value="Thiolase-like"/>
    <property type="match status" value="1"/>
</dbReference>
<dbReference type="Pfam" id="PF08545">
    <property type="entry name" value="ACP_syn_III"/>
    <property type="match status" value="1"/>
</dbReference>
<evidence type="ECO:0000259" key="3">
    <source>
        <dbReference type="Pfam" id="PF08545"/>
    </source>
</evidence>
<sequence length="341" mass="36951">MFPRAESRVPAPRIVATAQYIPFARSAHPTRTDVSSPLGQRPFDSVMQAVYGDTLRWRDECEPQRAPKAPSPPTLSDELFVAESNLSLSDMALCAARLLYDGASQLPRPDQIIVCSTSFEHDLALSCAGRLHHELASRRAPFAIGQLQDVSFATALDLTLAMMDADIELNTVLIVAAERWLPPFSRYVELHTLLADGAAAALVTRHPTPGWRVRGLTICTPGTPSSSSVIATPVNCATLMGAINKALARAACQATQMDWIVPAKTDNRLLRSIRTHGDLPLERIWLADDTPGHLCAAHTPARLDSLTRAVSPRDGQHLLIWSTGFHGQVACAILQFCGAPS</sequence>
<reference evidence="4 6" key="1">
    <citation type="submission" date="2016-08" db="EMBL/GenBank/DDBJ databases">
        <authorList>
            <person name="Seilhamer J.J."/>
        </authorList>
    </citation>
    <scope>NUCLEOTIDE SEQUENCE [LARGE SCALE GENOMIC DNA]</scope>
    <source>
        <strain evidence="4 6">VC14762</strain>
    </source>
</reference>
<accession>A0A1V2VS44</accession>
<dbReference type="InterPro" id="IPR016039">
    <property type="entry name" value="Thiolase-like"/>
</dbReference>
<protein>
    <submittedName>
        <fullName evidence="4">3-oxoacyl-ACP synthase</fullName>
    </submittedName>
</protein>
<dbReference type="AlphaFoldDB" id="A0A1V2VS44"/>
<feature type="domain" description="Beta-ketoacyl-[acyl-carrier-protein] synthase III N-terminal" evidence="3">
    <location>
        <begin position="151"/>
        <end position="218"/>
    </location>
</feature>
<dbReference type="Pfam" id="PF08541">
    <property type="entry name" value="ACP_syn_III_C"/>
    <property type="match status" value="1"/>
</dbReference>
<evidence type="ECO:0000259" key="2">
    <source>
        <dbReference type="Pfam" id="PF08541"/>
    </source>
</evidence>
<dbReference type="InterPro" id="IPR013747">
    <property type="entry name" value="ACP_syn_III_C"/>
</dbReference>
<proteinExistence type="predicted"/>
<evidence type="ECO:0000256" key="1">
    <source>
        <dbReference type="ARBA" id="ARBA00022679"/>
    </source>
</evidence>
<dbReference type="EMBL" id="MUTJ01000104">
    <property type="protein sequence ID" value="ONU75447.1"/>
    <property type="molecule type" value="Genomic_DNA"/>
</dbReference>
<comment type="caution">
    <text evidence="4">The sequence shown here is derived from an EMBL/GenBank/DDBJ whole genome shotgun (WGS) entry which is preliminary data.</text>
</comment>
<dbReference type="Proteomes" id="UP000188543">
    <property type="component" value="Unassembled WGS sequence"/>
</dbReference>
<dbReference type="OrthoDB" id="9072447at2"/>
<evidence type="ECO:0000313" key="4">
    <source>
        <dbReference type="EMBL" id="ONU74656.1"/>
    </source>
</evidence>
<dbReference type="EMBL" id="MUTJ01000106">
    <property type="protein sequence ID" value="ONU74656.1"/>
    <property type="molecule type" value="Genomic_DNA"/>
</dbReference>
<organism evidence="4 6">
    <name type="scientific">Burkholderia cenocepacia</name>
    <dbReference type="NCBI Taxonomy" id="95486"/>
    <lineage>
        <taxon>Bacteria</taxon>
        <taxon>Pseudomonadati</taxon>
        <taxon>Pseudomonadota</taxon>
        <taxon>Betaproteobacteria</taxon>
        <taxon>Burkholderiales</taxon>
        <taxon>Burkholderiaceae</taxon>
        <taxon>Burkholderia</taxon>
        <taxon>Burkholderia cepacia complex</taxon>
    </lineage>
</organism>
<evidence type="ECO:0000313" key="5">
    <source>
        <dbReference type="EMBL" id="ONU75447.1"/>
    </source>
</evidence>
<dbReference type="Gene3D" id="3.40.47.10">
    <property type="match status" value="2"/>
</dbReference>
<name>A0A1V2VS44_9BURK</name>
<feature type="domain" description="Beta-ketoacyl-[acyl-carrier-protein] synthase III C-terminal" evidence="2">
    <location>
        <begin position="247"/>
        <end position="335"/>
    </location>
</feature>
<dbReference type="InterPro" id="IPR013751">
    <property type="entry name" value="ACP_syn_III_N"/>
</dbReference>
<evidence type="ECO:0000313" key="6">
    <source>
        <dbReference type="Proteomes" id="UP000188543"/>
    </source>
</evidence>